<feature type="non-terminal residue" evidence="1">
    <location>
        <position position="1"/>
    </location>
</feature>
<reference evidence="1 2" key="1">
    <citation type="submission" date="2024-02" db="EMBL/GenBank/DDBJ databases">
        <authorList>
            <person name="Chen Y."/>
            <person name="Shah S."/>
            <person name="Dougan E. K."/>
            <person name="Thang M."/>
            <person name="Chan C."/>
        </authorList>
    </citation>
    <scope>NUCLEOTIDE SEQUENCE [LARGE SCALE GENOMIC DNA]</scope>
</reference>
<accession>A0ABP0KJA0</accession>
<feature type="non-terminal residue" evidence="1">
    <location>
        <position position="239"/>
    </location>
</feature>
<proteinExistence type="predicted"/>
<comment type="caution">
    <text evidence="1">The sequence shown here is derived from an EMBL/GenBank/DDBJ whole genome shotgun (WGS) entry which is preliminary data.</text>
</comment>
<protein>
    <submittedName>
        <fullName evidence="1">Uncharacterized protein</fullName>
    </submittedName>
</protein>
<organism evidence="1 2">
    <name type="scientific">Durusdinium trenchii</name>
    <dbReference type="NCBI Taxonomy" id="1381693"/>
    <lineage>
        <taxon>Eukaryota</taxon>
        <taxon>Sar</taxon>
        <taxon>Alveolata</taxon>
        <taxon>Dinophyceae</taxon>
        <taxon>Suessiales</taxon>
        <taxon>Symbiodiniaceae</taxon>
        <taxon>Durusdinium</taxon>
    </lineage>
</organism>
<name>A0ABP0KJA0_9DINO</name>
<gene>
    <name evidence="1" type="ORF">SCF082_LOCUS17708</name>
</gene>
<dbReference type="EMBL" id="CAXAMM010011741">
    <property type="protein sequence ID" value="CAK9026910.1"/>
    <property type="molecule type" value="Genomic_DNA"/>
</dbReference>
<sequence>DPDLDFHDAFMHAVAEYNAYGSAAQNCKWKIDDSTAGQMYGFKADLGDQLFDPDALAKARKRAIDGRDHVKAQPASQQFATVDEKLDVLTKGSHKMSFDQDCLKLTRDVAQLGHGTLETWVPYVFGQVPQFINDLAEHNEWAANIVRVEDKLDAVKIQSELIMIRMKEAPSQKHVPLQFAAWICMQEGTVADNIFASSQLLADRSMSAFQESAQYLAGSEVPEQILSSLLAKVDVPAEA</sequence>
<keyword evidence="2" id="KW-1185">Reference proteome</keyword>
<evidence type="ECO:0000313" key="1">
    <source>
        <dbReference type="EMBL" id="CAK9026910.1"/>
    </source>
</evidence>
<dbReference type="Proteomes" id="UP001642464">
    <property type="component" value="Unassembled WGS sequence"/>
</dbReference>
<evidence type="ECO:0000313" key="2">
    <source>
        <dbReference type="Proteomes" id="UP001642464"/>
    </source>
</evidence>